<organism evidence="2 3">
    <name type="scientific">Pleuronectes platessa</name>
    <name type="common">European plaice</name>
    <dbReference type="NCBI Taxonomy" id="8262"/>
    <lineage>
        <taxon>Eukaryota</taxon>
        <taxon>Metazoa</taxon>
        <taxon>Chordata</taxon>
        <taxon>Craniata</taxon>
        <taxon>Vertebrata</taxon>
        <taxon>Euteleostomi</taxon>
        <taxon>Actinopterygii</taxon>
        <taxon>Neopterygii</taxon>
        <taxon>Teleostei</taxon>
        <taxon>Neoteleostei</taxon>
        <taxon>Acanthomorphata</taxon>
        <taxon>Carangaria</taxon>
        <taxon>Pleuronectiformes</taxon>
        <taxon>Pleuronectoidei</taxon>
        <taxon>Pleuronectidae</taxon>
        <taxon>Pleuronectes</taxon>
    </lineage>
</organism>
<feature type="region of interest" description="Disordered" evidence="1">
    <location>
        <begin position="1"/>
        <end position="54"/>
    </location>
</feature>
<feature type="compositionally biased region" description="Basic and acidic residues" evidence="1">
    <location>
        <begin position="27"/>
        <end position="50"/>
    </location>
</feature>
<name>A0A9N7YRA9_PLEPL</name>
<evidence type="ECO:0000313" key="2">
    <source>
        <dbReference type="EMBL" id="CAB1435064.1"/>
    </source>
</evidence>
<gene>
    <name evidence="2" type="ORF">PLEPLA_LOCUS23159</name>
</gene>
<dbReference type="EMBL" id="CADEAL010001727">
    <property type="protein sequence ID" value="CAB1435064.1"/>
    <property type="molecule type" value="Genomic_DNA"/>
</dbReference>
<protein>
    <submittedName>
        <fullName evidence="2">Uncharacterized protein</fullName>
    </submittedName>
</protein>
<proteinExistence type="predicted"/>
<reference evidence="2" key="1">
    <citation type="submission" date="2020-03" db="EMBL/GenBank/DDBJ databases">
        <authorList>
            <person name="Weist P."/>
        </authorList>
    </citation>
    <scope>NUCLEOTIDE SEQUENCE</scope>
</reference>
<dbReference type="AlphaFoldDB" id="A0A9N7YRA9"/>
<evidence type="ECO:0000313" key="3">
    <source>
        <dbReference type="Proteomes" id="UP001153269"/>
    </source>
</evidence>
<feature type="non-terminal residue" evidence="2">
    <location>
        <position position="1"/>
    </location>
</feature>
<feature type="compositionally biased region" description="Basic residues" evidence="1">
    <location>
        <begin position="118"/>
        <end position="127"/>
    </location>
</feature>
<dbReference type="Proteomes" id="UP001153269">
    <property type="component" value="Unassembled WGS sequence"/>
</dbReference>
<accession>A0A9N7YRA9</accession>
<sequence>MTTRHSFEKPQQVSRPPQEHGTPAGSEEPKGGSHQTLEPRRSPQEVHSQAETKTFFFTIPTTAPQLIIPAEETMFHPVEEQDESVPIRPSRRRCNQGTSATELERPRSFTGLLENPRATRKQHREGH</sequence>
<keyword evidence="3" id="KW-1185">Reference proteome</keyword>
<evidence type="ECO:0000256" key="1">
    <source>
        <dbReference type="SAM" id="MobiDB-lite"/>
    </source>
</evidence>
<feature type="region of interest" description="Disordered" evidence="1">
    <location>
        <begin position="78"/>
        <end position="127"/>
    </location>
</feature>
<comment type="caution">
    <text evidence="2">The sequence shown here is derived from an EMBL/GenBank/DDBJ whole genome shotgun (WGS) entry which is preliminary data.</text>
</comment>